<keyword evidence="4" id="KW-0808">Transferase</keyword>
<dbReference type="GO" id="GO:0008168">
    <property type="term" value="F:methyltransferase activity"/>
    <property type="evidence" value="ECO:0007669"/>
    <property type="project" value="UniProtKB-KW"/>
</dbReference>
<evidence type="ECO:0000313" key="5">
    <source>
        <dbReference type="Proteomes" id="UP000013569"/>
    </source>
</evidence>
<reference evidence="4 5" key="1">
    <citation type="journal article" date="2013" name="Genome Announc.">
        <title>Draft Genome Sequence of a Benzothiophene-Desulfurizing Bacterium, Gordona terrae Strain C-6.</title>
        <authorList>
            <person name="Wang W."/>
            <person name="Ma T."/>
            <person name="Ren Y."/>
            <person name="Li G."/>
        </authorList>
    </citation>
    <scope>NUCLEOTIDE SEQUENCE [LARGE SCALE GENOMIC DNA]</scope>
    <source>
        <strain evidence="4 5">C-6</strain>
    </source>
</reference>
<evidence type="ECO:0000313" key="4">
    <source>
        <dbReference type="EMBL" id="EON31939.1"/>
    </source>
</evidence>
<evidence type="ECO:0000256" key="1">
    <source>
        <dbReference type="ARBA" id="ARBA00022763"/>
    </source>
</evidence>
<dbReference type="InterPro" id="IPR036217">
    <property type="entry name" value="MethylDNA_cys_MeTrfase_DNAb"/>
</dbReference>
<dbReference type="GO" id="GO:0006281">
    <property type="term" value="P:DNA repair"/>
    <property type="evidence" value="ECO:0007669"/>
    <property type="project" value="InterPro"/>
</dbReference>
<dbReference type="RefSeq" id="WP_010843416.1">
    <property type="nucleotide sequence ID" value="NZ_AQPW01000018.1"/>
</dbReference>
<comment type="caution">
    <text evidence="4">The sequence shown here is derived from an EMBL/GenBank/DDBJ whole genome shotgun (WGS) entry which is preliminary data.</text>
</comment>
<keyword evidence="1" id="KW-0227">DNA damage</keyword>
<accession>R7Y871</accession>
<dbReference type="PANTHER" id="PTHR10815:SF13">
    <property type="entry name" value="METHYLATED-DNA--PROTEIN-CYSTEINE METHYLTRANSFERASE"/>
    <property type="match status" value="1"/>
</dbReference>
<dbReference type="InterPro" id="IPR014048">
    <property type="entry name" value="MethylDNA_cys_MeTrfase_DNA-bd"/>
</dbReference>
<name>R7Y871_9ACTN</name>
<dbReference type="SUPFAM" id="SSF46767">
    <property type="entry name" value="Methylated DNA-protein cysteine methyltransferase, C-terminal domain"/>
    <property type="match status" value="1"/>
</dbReference>
<organism evidence="4 5">
    <name type="scientific">Gordonia terrae C-6</name>
    <dbReference type="NCBI Taxonomy" id="1316928"/>
    <lineage>
        <taxon>Bacteria</taxon>
        <taxon>Bacillati</taxon>
        <taxon>Actinomycetota</taxon>
        <taxon>Actinomycetes</taxon>
        <taxon>Mycobacteriales</taxon>
        <taxon>Gordoniaceae</taxon>
        <taxon>Gordonia</taxon>
    </lineage>
</organism>
<dbReference type="GO" id="GO:0032259">
    <property type="term" value="P:methylation"/>
    <property type="evidence" value="ECO:0007669"/>
    <property type="project" value="UniProtKB-KW"/>
</dbReference>
<dbReference type="NCBIfam" id="TIGR00589">
    <property type="entry name" value="ogt"/>
    <property type="match status" value="1"/>
</dbReference>
<dbReference type="CDD" id="cd06445">
    <property type="entry name" value="ATase"/>
    <property type="match status" value="1"/>
</dbReference>
<feature type="domain" description="Methylated-DNA-[protein]-cysteine S-methyltransferase DNA binding" evidence="3">
    <location>
        <begin position="131"/>
        <end position="205"/>
    </location>
</feature>
<dbReference type="PATRIC" id="fig|1316928.3.peg.3036"/>
<evidence type="ECO:0000259" key="3">
    <source>
        <dbReference type="Pfam" id="PF01035"/>
    </source>
</evidence>
<dbReference type="InterPro" id="IPR036388">
    <property type="entry name" value="WH-like_DNA-bd_sf"/>
</dbReference>
<dbReference type="EMBL" id="AQPW01000018">
    <property type="protein sequence ID" value="EON31939.1"/>
    <property type="molecule type" value="Genomic_DNA"/>
</dbReference>
<sequence>MSAPTTTPDTTGSIASGTEPADAEPAGTVPAGHETNGPTTTIGIHATVSTPNGPFTVVADSDHNVLASGWTDDPAYLTALVHRALRPGSLQPSAELGEITDAVSAYYAGDLAAPSRIPVVQRSGGVFLGPAWDALRKVEAGHPVTYTRFAELAGQPAAVRAAAAACARNAAALFVPCHRVKRSDGTLGGFRYGLPTKQWLLDFEAGASDASDEH</sequence>
<dbReference type="PANTHER" id="PTHR10815">
    <property type="entry name" value="METHYLATED-DNA--PROTEIN-CYSTEINE METHYLTRANSFERASE"/>
    <property type="match status" value="1"/>
</dbReference>
<keyword evidence="4" id="KW-0489">Methyltransferase</keyword>
<dbReference type="Proteomes" id="UP000013569">
    <property type="component" value="Unassembled WGS sequence"/>
</dbReference>
<evidence type="ECO:0000256" key="2">
    <source>
        <dbReference type="SAM" id="MobiDB-lite"/>
    </source>
</evidence>
<dbReference type="Gene3D" id="1.10.10.10">
    <property type="entry name" value="Winged helix-like DNA-binding domain superfamily/Winged helix DNA-binding domain"/>
    <property type="match status" value="1"/>
</dbReference>
<gene>
    <name evidence="4" type="ORF">GTC6_15054</name>
</gene>
<dbReference type="Pfam" id="PF01035">
    <property type="entry name" value="DNA_binding_1"/>
    <property type="match status" value="1"/>
</dbReference>
<dbReference type="AlphaFoldDB" id="R7Y871"/>
<feature type="region of interest" description="Disordered" evidence="2">
    <location>
        <begin position="1"/>
        <end position="42"/>
    </location>
</feature>
<proteinExistence type="predicted"/>
<feature type="compositionally biased region" description="Polar residues" evidence="2">
    <location>
        <begin position="1"/>
        <end position="16"/>
    </location>
</feature>
<protein>
    <submittedName>
        <fullName evidence="4">Methylated DNA-protein cysteine methyltransferase</fullName>
    </submittedName>
</protein>